<protein>
    <submittedName>
        <fullName evidence="5">Membrane protein</fullName>
    </submittedName>
</protein>
<evidence type="ECO:0000313" key="5">
    <source>
        <dbReference type="EMBL" id="GLB50652.1"/>
    </source>
</evidence>
<dbReference type="PANTHER" id="PTHR35089:SF1">
    <property type="entry name" value="CHAPERONE PROTEIN SKP"/>
    <property type="match status" value="1"/>
</dbReference>
<sequence>MKSIKKLVLSLLLIVGGMAFSNAQSKVAHINIQQLMTEMPEFKTAQAELKKLEATYSQDIQDSQKELQAQAKAFEQETATLTDAEIEARKEEFEKKAQKLQTMGAYIQEAQNTAVQDLQKKRQEKLMPILTKVQEALEKVAAAQGYDYVLDNSQGGQVLVARGKDLTEDVKKELGI</sequence>
<keyword evidence="6" id="KW-1185">Reference proteome</keyword>
<accession>A0ABQ5MNT0</accession>
<dbReference type="Gene3D" id="3.30.910.20">
    <property type="entry name" value="Skp domain"/>
    <property type="match status" value="1"/>
</dbReference>
<keyword evidence="3" id="KW-0175">Coiled coil</keyword>
<evidence type="ECO:0000313" key="6">
    <source>
        <dbReference type="Proteomes" id="UP001143543"/>
    </source>
</evidence>
<dbReference type="Proteomes" id="UP001143543">
    <property type="component" value="Unassembled WGS sequence"/>
</dbReference>
<comment type="caution">
    <text evidence="5">The sequence shown here is derived from an EMBL/GenBank/DDBJ whole genome shotgun (WGS) entry which is preliminary data.</text>
</comment>
<reference evidence="5" key="1">
    <citation type="submission" date="2022-07" db="EMBL/GenBank/DDBJ databases">
        <title>Taxonomy of Novel Oxalotrophic and Methylotrophic Bacteria.</title>
        <authorList>
            <person name="Sahin N."/>
            <person name="Tani A."/>
        </authorList>
    </citation>
    <scope>NUCLEOTIDE SEQUENCE</scope>
    <source>
        <strain evidence="5">Y10</strain>
    </source>
</reference>
<evidence type="ECO:0000256" key="3">
    <source>
        <dbReference type="SAM" id="Coils"/>
    </source>
</evidence>
<keyword evidence="2 4" id="KW-0732">Signal</keyword>
<evidence type="ECO:0000256" key="4">
    <source>
        <dbReference type="SAM" id="SignalP"/>
    </source>
</evidence>
<dbReference type="InterPro" id="IPR024930">
    <property type="entry name" value="Skp_dom_sf"/>
</dbReference>
<feature type="coiled-coil region" evidence="3">
    <location>
        <begin position="57"/>
        <end position="103"/>
    </location>
</feature>
<dbReference type="SUPFAM" id="SSF111384">
    <property type="entry name" value="OmpH-like"/>
    <property type="match status" value="1"/>
</dbReference>
<evidence type="ECO:0000256" key="2">
    <source>
        <dbReference type="ARBA" id="ARBA00022729"/>
    </source>
</evidence>
<feature type="chain" id="PRO_5047401049" evidence="4">
    <location>
        <begin position="24"/>
        <end position="176"/>
    </location>
</feature>
<proteinExistence type="inferred from homology"/>
<dbReference type="RefSeq" id="WP_281766286.1">
    <property type="nucleotide sequence ID" value="NZ_BRVO01000004.1"/>
</dbReference>
<dbReference type="PANTHER" id="PTHR35089">
    <property type="entry name" value="CHAPERONE PROTEIN SKP"/>
    <property type="match status" value="1"/>
</dbReference>
<dbReference type="EMBL" id="BRVO01000004">
    <property type="protein sequence ID" value="GLB50652.1"/>
    <property type="molecule type" value="Genomic_DNA"/>
</dbReference>
<comment type="similarity">
    <text evidence="1">Belongs to the Skp family.</text>
</comment>
<name>A0ABQ5MNT0_9FLAO</name>
<dbReference type="InterPro" id="IPR005632">
    <property type="entry name" value="Chaperone_Skp"/>
</dbReference>
<gene>
    <name evidence="5" type="ORF">Y10_30200</name>
</gene>
<feature type="signal peptide" evidence="4">
    <location>
        <begin position="1"/>
        <end position="23"/>
    </location>
</feature>
<organism evidence="5 6">
    <name type="scientific">Neptunitalea lumnitzerae</name>
    <dbReference type="NCBI Taxonomy" id="2965509"/>
    <lineage>
        <taxon>Bacteria</taxon>
        <taxon>Pseudomonadati</taxon>
        <taxon>Bacteroidota</taxon>
        <taxon>Flavobacteriia</taxon>
        <taxon>Flavobacteriales</taxon>
        <taxon>Flavobacteriaceae</taxon>
        <taxon>Neptunitalea</taxon>
    </lineage>
</organism>
<dbReference type="SMART" id="SM00935">
    <property type="entry name" value="OmpH"/>
    <property type="match status" value="1"/>
</dbReference>
<evidence type="ECO:0000256" key="1">
    <source>
        <dbReference type="ARBA" id="ARBA00009091"/>
    </source>
</evidence>
<dbReference type="Pfam" id="PF03938">
    <property type="entry name" value="OmpH"/>
    <property type="match status" value="1"/>
</dbReference>